<protein>
    <recommendedName>
        <fullName evidence="7">Adenosine deaminase domain-containing protein</fullName>
    </recommendedName>
</protein>
<proteinExistence type="inferred from homology"/>
<feature type="domain" description="Adenosine deaminase" evidence="7">
    <location>
        <begin position="40"/>
        <end position="348"/>
    </location>
</feature>
<keyword evidence="4" id="KW-0862">Zinc</keyword>
<dbReference type="GO" id="GO:0009117">
    <property type="term" value="P:nucleotide metabolic process"/>
    <property type="evidence" value="ECO:0007669"/>
    <property type="project" value="UniProtKB-KW"/>
</dbReference>
<keyword evidence="6" id="KW-0175">Coiled coil</keyword>
<dbReference type="Proteomes" id="UP000650467">
    <property type="component" value="Unassembled WGS sequence"/>
</dbReference>
<evidence type="ECO:0000256" key="2">
    <source>
        <dbReference type="ARBA" id="ARBA00022723"/>
    </source>
</evidence>
<dbReference type="GO" id="GO:0005829">
    <property type="term" value="C:cytosol"/>
    <property type="evidence" value="ECO:0007669"/>
    <property type="project" value="TreeGrafter"/>
</dbReference>
<reference evidence="8" key="1">
    <citation type="journal article" date="2020" name="bioRxiv">
        <title>Comparative genomics of Chlamydomonas.</title>
        <authorList>
            <person name="Craig R.J."/>
            <person name="Hasan A.R."/>
            <person name="Ness R.W."/>
            <person name="Keightley P.D."/>
        </authorList>
    </citation>
    <scope>NUCLEOTIDE SEQUENCE</scope>
    <source>
        <strain evidence="8">SAG 7.73</strain>
    </source>
</reference>
<dbReference type="NCBIfam" id="NF006850">
    <property type="entry name" value="PRK09358.1-6"/>
    <property type="match status" value="1"/>
</dbReference>
<keyword evidence="5" id="KW-0546">Nucleotide metabolism</keyword>
<dbReference type="GO" id="GO:0043103">
    <property type="term" value="P:hypoxanthine salvage"/>
    <property type="evidence" value="ECO:0007669"/>
    <property type="project" value="TreeGrafter"/>
</dbReference>
<dbReference type="PANTHER" id="PTHR43114">
    <property type="entry name" value="ADENINE DEAMINASE"/>
    <property type="match status" value="1"/>
</dbReference>
<dbReference type="Pfam" id="PF00962">
    <property type="entry name" value="A_deaminase"/>
    <property type="match status" value="1"/>
</dbReference>
<organism evidence="8 9">
    <name type="scientific">Chlamydomonas incerta</name>
    <dbReference type="NCBI Taxonomy" id="51695"/>
    <lineage>
        <taxon>Eukaryota</taxon>
        <taxon>Viridiplantae</taxon>
        <taxon>Chlorophyta</taxon>
        <taxon>core chlorophytes</taxon>
        <taxon>Chlorophyceae</taxon>
        <taxon>CS clade</taxon>
        <taxon>Chlamydomonadales</taxon>
        <taxon>Chlamydomonadaceae</taxon>
        <taxon>Chlamydomonas</taxon>
    </lineage>
</organism>
<feature type="coiled-coil region" evidence="6">
    <location>
        <begin position="359"/>
        <end position="391"/>
    </location>
</feature>
<dbReference type="InterPro" id="IPR028892">
    <property type="entry name" value="ADE"/>
</dbReference>
<evidence type="ECO:0000313" key="9">
    <source>
        <dbReference type="Proteomes" id="UP000650467"/>
    </source>
</evidence>
<dbReference type="EMBL" id="JAEHOC010000026">
    <property type="protein sequence ID" value="KAG2430850.1"/>
    <property type="molecule type" value="Genomic_DNA"/>
</dbReference>
<gene>
    <name evidence="8" type="ORF">HXX76_009824</name>
</gene>
<dbReference type="GO" id="GO:0000034">
    <property type="term" value="F:adenine deaminase activity"/>
    <property type="evidence" value="ECO:0007669"/>
    <property type="project" value="InterPro"/>
</dbReference>
<sequence>MLCQAARIKALDSLTAFGGRSELVKPHLPASLKRFIEMVPKAELHVHVEGALEPELMLALAARNGLPPPYPSVEAARAAYHFADLQSFLDLYYAGCGVLRAEKDFYDLAMAYFRRAAADRVVHAEVFFDPQTHLGNGLGWEVFMPGLARAAEDAAAQLGLSAAYIVCFRKEMSAASANDTLSGALPWLGRGHVIGVGLDSSELGNPPAKFADVFDRAARLGLQRVAHAGEEGPPEYVWEALRVLHVRRVDHGVHSLEDGALMAALNASRTPLTVCPLSNLKLKVYEGQLEARLTQLVGSGLVVTVNSDDAAYFGGYAVANYGYLAAAAGLGVAQVARLAANSFEASFFLGPGSGGEARRAALLQQVAALAARAVEEEEEEAEERRRRRRRQ</sequence>
<evidence type="ECO:0000256" key="5">
    <source>
        <dbReference type="ARBA" id="ARBA00023080"/>
    </source>
</evidence>
<comment type="cofactor">
    <cofactor evidence="1">
        <name>Zn(2+)</name>
        <dbReference type="ChEBI" id="CHEBI:29105"/>
    </cofactor>
</comment>
<dbReference type="OrthoDB" id="272271at2759"/>
<dbReference type="NCBIfam" id="TIGR01430">
    <property type="entry name" value="aden_deam"/>
    <property type="match status" value="1"/>
</dbReference>
<keyword evidence="3" id="KW-0378">Hydrolase</keyword>
<dbReference type="PANTHER" id="PTHR43114:SF6">
    <property type="entry name" value="ADENINE DEAMINASE"/>
    <property type="match status" value="1"/>
</dbReference>
<accession>A0A835T2V2</accession>
<dbReference type="GO" id="GO:0046872">
    <property type="term" value="F:metal ion binding"/>
    <property type="evidence" value="ECO:0007669"/>
    <property type="project" value="UniProtKB-KW"/>
</dbReference>
<dbReference type="AlphaFoldDB" id="A0A835T2V2"/>
<dbReference type="GO" id="GO:0006146">
    <property type="term" value="P:adenine catabolic process"/>
    <property type="evidence" value="ECO:0007669"/>
    <property type="project" value="InterPro"/>
</dbReference>
<dbReference type="InterPro" id="IPR001365">
    <property type="entry name" value="A_deaminase_dom"/>
</dbReference>
<dbReference type="Gene3D" id="3.20.20.140">
    <property type="entry name" value="Metal-dependent hydrolases"/>
    <property type="match status" value="1"/>
</dbReference>
<dbReference type="SUPFAM" id="SSF51556">
    <property type="entry name" value="Metallo-dependent hydrolases"/>
    <property type="match status" value="1"/>
</dbReference>
<dbReference type="HAMAP" id="MF_01962">
    <property type="entry name" value="Adenine_deaminase"/>
    <property type="match status" value="1"/>
</dbReference>
<keyword evidence="9" id="KW-1185">Reference proteome</keyword>
<evidence type="ECO:0000256" key="1">
    <source>
        <dbReference type="ARBA" id="ARBA00001947"/>
    </source>
</evidence>
<keyword evidence="2" id="KW-0479">Metal-binding</keyword>
<evidence type="ECO:0000256" key="3">
    <source>
        <dbReference type="ARBA" id="ARBA00022801"/>
    </source>
</evidence>
<evidence type="ECO:0000256" key="6">
    <source>
        <dbReference type="SAM" id="Coils"/>
    </source>
</evidence>
<evidence type="ECO:0000256" key="4">
    <source>
        <dbReference type="ARBA" id="ARBA00022833"/>
    </source>
</evidence>
<name>A0A835T2V2_CHLIN</name>
<dbReference type="InterPro" id="IPR006330">
    <property type="entry name" value="Ado/ade_deaminase"/>
</dbReference>
<evidence type="ECO:0000259" key="7">
    <source>
        <dbReference type="Pfam" id="PF00962"/>
    </source>
</evidence>
<dbReference type="InterPro" id="IPR032466">
    <property type="entry name" value="Metal_Hydrolase"/>
</dbReference>
<evidence type="ECO:0000313" key="8">
    <source>
        <dbReference type="EMBL" id="KAG2430850.1"/>
    </source>
</evidence>
<comment type="caution">
    <text evidence="8">The sequence shown here is derived from an EMBL/GenBank/DDBJ whole genome shotgun (WGS) entry which is preliminary data.</text>
</comment>